<evidence type="ECO:0000256" key="6">
    <source>
        <dbReference type="ARBA" id="ARBA00023237"/>
    </source>
</evidence>
<dbReference type="PANTHER" id="PTHR30069">
    <property type="entry name" value="TONB-DEPENDENT OUTER MEMBRANE RECEPTOR"/>
    <property type="match status" value="1"/>
</dbReference>
<evidence type="ECO:0000256" key="1">
    <source>
        <dbReference type="ARBA" id="ARBA00004571"/>
    </source>
</evidence>
<accession>A0A8I1G6X9</accession>
<keyword evidence="13" id="KW-0675">Receptor</keyword>
<feature type="domain" description="TonB-dependent transporter Oar-like beta-barrel" evidence="11">
    <location>
        <begin position="339"/>
        <end position="566"/>
    </location>
</feature>
<evidence type="ECO:0000313" key="15">
    <source>
        <dbReference type="Proteomes" id="UP000655994"/>
    </source>
</evidence>
<dbReference type="Gene3D" id="2.170.130.10">
    <property type="entry name" value="TonB-dependent receptor, plug domain"/>
    <property type="match status" value="1"/>
</dbReference>
<dbReference type="Proteomes" id="UP000621390">
    <property type="component" value="Unassembled WGS sequence"/>
</dbReference>
<feature type="domain" description="TonB-dependent receptor plug" evidence="10">
    <location>
        <begin position="139"/>
        <end position="235"/>
    </location>
</feature>
<dbReference type="Gene3D" id="2.40.170.20">
    <property type="entry name" value="TonB-dependent receptor, beta-barrel domain"/>
    <property type="match status" value="1"/>
</dbReference>
<reference evidence="13 15" key="1">
    <citation type="submission" date="2020-09" db="EMBL/GenBank/DDBJ databases">
        <title>Draft Genomes of Bacterial Isolates from North Pond Shallow Sediments.</title>
        <authorList>
            <person name="Kiel Reese B."/>
            <person name="Mullis M."/>
            <person name="Weisend R.E."/>
        </authorList>
    </citation>
    <scope>NUCLEOTIDE SEQUENCE</scope>
    <source>
        <strain evidence="13">KJE-2</strain>
        <strain evidence="12 15">KJE-3</strain>
    </source>
</reference>
<dbReference type="PANTHER" id="PTHR30069:SF46">
    <property type="entry name" value="OAR PROTEIN"/>
    <property type="match status" value="1"/>
</dbReference>
<proteinExistence type="inferred from homology"/>
<evidence type="ECO:0000313" key="12">
    <source>
        <dbReference type="EMBL" id="MBJ7267737.1"/>
    </source>
</evidence>
<keyword evidence="6 7" id="KW-0998">Cell outer membrane</keyword>
<dbReference type="GO" id="GO:0009279">
    <property type="term" value="C:cell outer membrane"/>
    <property type="evidence" value="ECO:0007669"/>
    <property type="project" value="UniProtKB-SubCell"/>
</dbReference>
<dbReference type="AlphaFoldDB" id="A0A8I1G6X9"/>
<dbReference type="InterPro" id="IPR039426">
    <property type="entry name" value="TonB-dep_rcpt-like"/>
</dbReference>
<keyword evidence="3 7" id="KW-1134">Transmembrane beta strand</keyword>
<organism evidence="13 14">
    <name type="scientific">Idiomarina abyssalis</name>
    <dbReference type="NCBI Taxonomy" id="86102"/>
    <lineage>
        <taxon>Bacteria</taxon>
        <taxon>Pseudomonadati</taxon>
        <taxon>Pseudomonadota</taxon>
        <taxon>Gammaproteobacteria</taxon>
        <taxon>Alteromonadales</taxon>
        <taxon>Idiomarinaceae</taxon>
        <taxon>Idiomarina</taxon>
    </lineage>
</organism>
<dbReference type="RefSeq" id="WP_199494993.1">
    <property type="nucleotide sequence ID" value="NZ_CAXAWT010000003.1"/>
</dbReference>
<feature type="chain" id="PRO_5034938471" evidence="9">
    <location>
        <begin position="28"/>
        <end position="989"/>
    </location>
</feature>
<evidence type="ECO:0000259" key="11">
    <source>
        <dbReference type="Pfam" id="PF25183"/>
    </source>
</evidence>
<evidence type="ECO:0000256" key="9">
    <source>
        <dbReference type="SAM" id="SignalP"/>
    </source>
</evidence>
<evidence type="ECO:0000313" key="14">
    <source>
        <dbReference type="Proteomes" id="UP000621390"/>
    </source>
</evidence>
<feature type="signal peptide" evidence="9">
    <location>
        <begin position="1"/>
        <end position="27"/>
    </location>
</feature>
<sequence>MKNSIFKVSVAASAVALTLGSAAPALADESKGFLLGSAENQAGDAINDVQITITNLETGLTRTVTTNENGNYRFPLLPPGQYSLKATKSGYGVLEEEMLRVQVGGRTNIDLTLVTQEQMETIQVTGSAISSIDTTSSESELVIGQDFLSKVPVPRDLSSVALLAPGTTRGDSAFGNLASFGGASVGENVYYVNGLNVTNFRNGLGGSELPFEMYETFEVKTGGYSAEYGRSTGGVINATTKSGSNEFKAGASAYFEPSSLRSDKPDVILTDEEQLARNGSPYYQLNSKDEIGENNYNVWASGALVEDKLFFFGLVNFKDRVSDFATAGQSYERDASDVLFAGKLDWYITQNHIIEFTGWDNSSELESSKYAYNAEQDAQGELYGDYVLDRGGKSYAAQYTGILTDDLTLSVLYGVNEATYTNRNASSDTVAIYADGYSGQFTNFGLATPSVQEDKRTAYRVDIDWYVHPDHTIRAGIDYEDMEAYEKTERAGGVAYTYYGCDSSGFSDGDLVGCTLVDENIYSNEGSFETKSNAFYVQDTWYVTNDVVARIGLRNETFENYNKAGEKFVDVSDQWAPRVGLSWDINGNGESKLFANYGRYFLPVATNTNVRLAGDEYYVVSTYEVADINDDNTPVFGDLDGRSVYADGTLKGTGETVNADLDPMYQDEYILGYETMVSENWSVGVKGTYRELGSSLEDVAIDAGFNEYLQDEFGSACTMCASGFHYYVLTNPGNDVTITTDPDGESGPLENQQYTIPGSYLGYPESERKYAAVDVTVKRQFDDKWMFDGSYTWSHSWGNNEGFVRSDNGQDDAGLTTNFDQPGLTDGSYGNLPNDRRHMVKLRGSYALTDAFSLGANFSWESGRPVNAFGYHPTDTYASLYGAESFVKDGEIAPRGSQGRTDSQWRLDLTARYNMMIGDTDVTFRADVFNVFNNDTATEVNEVSERFAGYEAVDYGYGLIARGQENELYGLPTNFQTPRYVRLSAEVKF</sequence>
<keyword evidence="15" id="KW-1185">Reference proteome</keyword>
<feature type="region of interest" description="Disordered" evidence="8">
    <location>
        <begin position="804"/>
        <end position="832"/>
    </location>
</feature>
<protein>
    <submittedName>
        <fullName evidence="13">TonB-dependent receptor</fullName>
    </submittedName>
</protein>
<comment type="caution">
    <text evidence="13">The sequence shown here is derived from an EMBL/GenBank/DDBJ whole genome shotgun (WGS) entry which is preliminary data.</text>
</comment>
<evidence type="ECO:0000256" key="8">
    <source>
        <dbReference type="SAM" id="MobiDB-lite"/>
    </source>
</evidence>
<keyword evidence="9" id="KW-0732">Signal</keyword>
<dbReference type="Gene3D" id="2.60.40.1120">
    <property type="entry name" value="Carboxypeptidase-like, regulatory domain"/>
    <property type="match status" value="1"/>
</dbReference>
<dbReference type="PROSITE" id="PS52016">
    <property type="entry name" value="TONB_DEPENDENT_REC_3"/>
    <property type="match status" value="1"/>
</dbReference>
<dbReference type="InterPro" id="IPR036942">
    <property type="entry name" value="Beta-barrel_TonB_sf"/>
</dbReference>
<feature type="domain" description="TonB-dependent transporter Oar-like beta-barrel" evidence="11">
    <location>
        <begin position="573"/>
        <end position="849"/>
    </location>
</feature>
<evidence type="ECO:0000256" key="7">
    <source>
        <dbReference type="PROSITE-ProRule" id="PRU01360"/>
    </source>
</evidence>
<evidence type="ECO:0000313" key="13">
    <source>
        <dbReference type="EMBL" id="MBJ7315261.1"/>
    </source>
</evidence>
<dbReference type="InterPro" id="IPR013784">
    <property type="entry name" value="Carb-bd-like_fold"/>
</dbReference>
<keyword evidence="4 7" id="KW-0812">Transmembrane</keyword>
<dbReference type="Pfam" id="PF25183">
    <property type="entry name" value="OMP_b-brl_4"/>
    <property type="match status" value="2"/>
</dbReference>
<dbReference type="SUPFAM" id="SSF49452">
    <property type="entry name" value="Starch-binding domain-like"/>
    <property type="match status" value="1"/>
</dbReference>
<dbReference type="EMBL" id="JAEMOP010000002">
    <property type="protein sequence ID" value="MBJ7315261.1"/>
    <property type="molecule type" value="Genomic_DNA"/>
</dbReference>
<evidence type="ECO:0000256" key="4">
    <source>
        <dbReference type="ARBA" id="ARBA00022692"/>
    </source>
</evidence>
<dbReference type="InterPro" id="IPR037066">
    <property type="entry name" value="Plug_dom_sf"/>
</dbReference>
<dbReference type="Pfam" id="PF13620">
    <property type="entry name" value="CarboxypepD_reg"/>
    <property type="match status" value="1"/>
</dbReference>
<evidence type="ECO:0000256" key="2">
    <source>
        <dbReference type="ARBA" id="ARBA00022448"/>
    </source>
</evidence>
<gene>
    <name evidence="12" type="ORF">JHC10_12405</name>
    <name evidence="13" type="ORF">JHC11_04550</name>
</gene>
<dbReference type="SUPFAM" id="SSF56935">
    <property type="entry name" value="Porins"/>
    <property type="match status" value="1"/>
</dbReference>
<dbReference type="EMBL" id="JAEMOS010000044">
    <property type="protein sequence ID" value="MBJ7267737.1"/>
    <property type="molecule type" value="Genomic_DNA"/>
</dbReference>
<dbReference type="Pfam" id="PF07715">
    <property type="entry name" value="Plug"/>
    <property type="match status" value="1"/>
</dbReference>
<dbReference type="InterPro" id="IPR012910">
    <property type="entry name" value="Plug_dom"/>
</dbReference>
<dbReference type="GO" id="GO:0015344">
    <property type="term" value="F:siderophore uptake transmembrane transporter activity"/>
    <property type="evidence" value="ECO:0007669"/>
    <property type="project" value="TreeGrafter"/>
</dbReference>
<evidence type="ECO:0000256" key="3">
    <source>
        <dbReference type="ARBA" id="ARBA00022452"/>
    </source>
</evidence>
<dbReference type="GO" id="GO:0044718">
    <property type="term" value="P:siderophore transmembrane transport"/>
    <property type="evidence" value="ECO:0007669"/>
    <property type="project" value="TreeGrafter"/>
</dbReference>
<keyword evidence="2 7" id="KW-0813">Transport</keyword>
<comment type="similarity">
    <text evidence="7">Belongs to the TonB-dependent receptor family.</text>
</comment>
<dbReference type="InterPro" id="IPR057601">
    <property type="entry name" value="Oar-like_b-barrel"/>
</dbReference>
<comment type="subcellular location">
    <subcellularLocation>
        <location evidence="1 7">Cell outer membrane</location>
        <topology evidence="1 7">Multi-pass membrane protein</topology>
    </subcellularLocation>
</comment>
<name>A0A8I1G6X9_9GAMM</name>
<dbReference type="Proteomes" id="UP000655994">
    <property type="component" value="Unassembled WGS sequence"/>
</dbReference>
<dbReference type="GO" id="GO:0030246">
    <property type="term" value="F:carbohydrate binding"/>
    <property type="evidence" value="ECO:0007669"/>
    <property type="project" value="InterPro"/>
</dbReference>
<evidence type="ECO:0000256" key="5">
    <source>
        <dbReference type="ARBA" id="ARBA00023136"/>
    </source>
</evidence>
<evidence type="ECO:0000259" key="10">
    <source>
        <dbReference type="Pfam" id="PF07715"/>
    </source>
</evidence>
<keyword evidence="5 7" id="KW-0472">Membrane</keyword>